<sequence>MLTHCAPTGVHRYWYRCMLVCPAACQPSFSFVSTHSLTHFTSIPHSTSLAHSLALAPFEVPIEEGPHEQPVDNVRRQASRRAPRRAHWCRGRCLRCLSVFLGIEGVFEHGDGSLPLAVDDGVEEEHLCVFVFGS</sequence>
<protein>
    <submittedName>
        <fullName evidence="1">Uncharacterized protein</fullName>
    </submittedName>
</protein>
<gene>
    <name evidence="1" type="ORF">LGLO00237_LOCUS13791</name>
</gene>
<proteinExistence type="predicted"/>
<accession>A0A7S4DPS0</accession>
<dbReference type="EMBL" id="HBIV01019067">
    <property type="protein sequence ID" value="CAE0662195.1"/>
    <property type="molecule type" value="Transcribed_RNA"/>
</dbReference>
<reference evidence="1" key="1">
    <citation type="submission" date="2021-01" db="EMBL/GenBank/DDBJ databases">
        <authorList>
            <person name="Corre E."/>
            <person name="Pelletier E."/>
            <person name="Niang G."/>
            <person name="Scheremetjew M."/>
            <person name="Finn R."/>
            <person name="Kale V."/>
            <person name="Holt S."/>
            <person name="Cochrane G."/>
            <person name="Meng A."/>
            <person name="Brown T."/>
            <person name="Cohen L."/>
        </authorList>
    </citation>
    <scope>NUCLEOTIDE SEQUENCE</scope>
    <source>
        <strain evidence="1">CCCM811</strain>
    </source>
</reference>
<name>A0A7S4DPS0_9EUKA</name>
<organism evidence="1">
    <name type="scientific">Lotharella globosa</name>
    <dbReference type="NCBI Taxonomy" id="91324"/>
    <lineage>
        <taxon>Eukaryota</taxon>
        <taxon>Sar</taxon>
        <taxon>Rhizaria</taxon>
        <taxon>Cercozoa</taxon>
        <taxon>Chlorarachniophyceae</taxon>
        <taxon>Lotharella</taxon>
    </lineage>
</organism>
<dbReference type="AlphaFoldDB" id="A0A7S4DPS0"/>
<evidence type="ECO:0000313" key="1">
    <source>
        <dbReference type="EMBL" id="CAE0662195.1"/>
    </source>
</evidence>